<feature type="transmembrane region" description="Helical" evidence="1">
    <location>
        <begin position="198"/>
        <end position="214"/>
    </location>
</feature>
<evidence type="ECO:0000313" key="2">
    <source>
        <dbReference type="EMBL" id="ANZ67994.1"/>
    </source>
</evidence>
<feature type="transmembrane region" description="Helical" evidence="1">
    <location>
        <begin position="244"/>
        <end position="263"/>
    </location>
</feature>
<evidence type="ECO:0000256" key="1">
    <source>
        <dbReference type="SAM" id="Phobius"/>
    </source>
</evidence>
<evidence type="ECO:0000313" key="3">
    <source>
        <dbReference type="Proteomes" id="UP000093267"/>
    </source>
</evidence>
<feature type="transmembrane region" description="Helical" evidence="1">
    <location>
        <begin position="508"/>
        <end position="532"/>
    </location>
</feature>
<dbReference type="EMBL" id="CP014924">
    <property type="protein sequence ID" value="ANZ67994.1"/>
    <property type="molecule type" value="Genomic_DNA"/>
</dbReference>
<dbReference type="RefSeq" id="WP_083215555.1">
    <property type="nucleotide sequence ID" value="NZ_CP014912.1"/>
</dbReference>
<name>A0A1B2J0Y4_9LACO</name>
<feature type="transmembrane region" description="Helical" evidence="1">
    <location>
        <begin position="80"/>
        <end position="102"/>
    </location>
</feature>
<reference evidence="2 3" key="1">
    <citation type="submission" date="2016-03" db="EMBL/GenBank/DDBJ databases">
        <title>Pediococcus and Lactobacillus from brewery environment - whole genome sequencing and assembly.</title>
        <authorList>
            <person name="Behr J."/>
            <person name="Geissler A.J."/>
            <person name="Vogel R.F."/>
        </authorList>
    </citation>
    <scope>NUCLEOTIDE SEQUENCE [LARGE SCALE GENOMIC DNA]</scope>
    <source>
        <strain evidence="2 3">TMW 1.1995</strain>
    </source>
</reference>
<keyword evidence="1" id="KW-0812">Transmembrane</keyword>
<sequence length="540" mass="58668">MTASKLTGTGALLRLNLRHDWLKIVYWWIALIGLMTAAAVKFDGMYGTTKAMNSIITTLKTPAMVSLLGPFTGTKPYTVAMVYGAEMMVFMGLFAAMMNLYFAVHATRMQEDDGTTELLLAHAVGRQSPLVAAIGELVFINLGAGVLEALGLQFAGMSGANAAGNWLFGLGLAAFGFMFGVFALFFSQIVNNGRSATILSYIFLAVLFIARMGTDVQNPKYTWWTIFGWIEKMKLYTGNDWTPVWMMLILSVVMLIVTVLVAVRRDIGAGIVAPRNGRKTASVWLRGPITLLMRLDRVSTAIWLIGLALFGASYGSIFGTVGDLVKTNPTLGQLLGSAAVKSANKTIILGLANKLTIIFVVVASIPPLMTLLKLNTDDKKGYLEAVHAKPVSRLRLFITYTGHALAVGTVSFALAIYGMAFAGQQSMAYMPVSVGQLMRGFVGFWPALLVVCGIAAVLVGALPKVQSVVWILPIYGVFSLYIGALLDLPKWAQRISPYGWVNSVPSHAVNWTTFSWMTVLGIILLMIGYGCYRRRDLTMN</sequence>
<dbReference type="STRING" id="240427.AYR62_06250"/>
<gene>
    <name evidence="2" type="ORF">AYR63_13155</name>
</gene>
<feature type="transmembrane region" description="Helical" evidence="1">
    <location>
        <begin position="442"/>
        <end position="462"/>
    </location>
</feature>
<dbReference type="KEGG" id="lpd:AYR62_06250"/>
<feature type="transmembrane region" description="Helical" evidence="1">
    <location>
        <begin position="469"/>
        <end position="488"/>
    </location>
</feature>
<feature type="transmembrane region" description="Helical" evidence="1">
    <location>
        <begin position="396"/>
        <end position="422"/>
    </location>
</feature>
<keyword evidence="1" id="KW-1133">Transmembrane helix</keyword>
<feature type="transmembrane region" description="Helical" evidence="1">
    <location>
        <begin position="166"/>
        <end position="186"/>
    </location>
</feature>
<protein>
    <submittedName>
        <fullName evidence="2">ABC transporter permease</fullName>
    </submittedName>
</protein>
<keyword evidence="1" id="KW-0472">Membrane</keyword>
<dbReference type="Proteomes" id="UP000093267">
    <property type="component" value="Chromosome"/>
</dbReference>
<dbReference type="AlphaFoldDB" id="A0A1B2J0Y4"/>
<feature type="transmembrane region" description="Helical" evidence="1">
    <location>
        <begin position="355"/>
        <end position="375"/>
    </location>
</feature>
<proteinExistence type="predicted"/>
<accession>A0A1B2J0Y4</accession>
<dbReference type="OrthoDB" id="2014935at2"/>
<feature type="transmembrane region" description="Helical" evidence="1">
    <location>
        <begin position="21"/>
        <end position="40"/>
    </location>
</feature>
<feature type="transmembrane region" description="Helical" evidence="1">
    <location>
        <begin position="130"/>
        <end position="154"/>
    </location>
</feature>
<feature type="transmembrane region" description="Helical" evidence="1">
    <location>
        <begin position="301"/>
        <end position="321"/>
    </location>
</feature>
<keyword evidence="3" id="KW-1185">Reference proteome</keyword>
<organism evidence="2 3">
    <name type="scientific">Secundilactobacillus paracollinoides</name>
    <dbReference type="NCBI Taxonomy" id="240427"/>
    <lineage>
        <taxon>Bacteria</taxon>
        <taxon>Bacillati</taxon>
        <taxon>Bacillota</taxon>
        <taxon>Bacilli</taxon>
        <taxon>Lactobacillales</taxon>
        <taxon>Lactobacillaceae</taxon>
        <taxon>Secundilactobacillus</taxon>
    </lineage>
</organism>